<dbReference type="InterPro" id="IPR008972">
    <property type="entry name" value="Cupredoxin"/>
</dbReference>
<dbReference type="OrthoDB" id="56344at2157"/>
<dbReference type="Proteomes" id="UP000616143">
    <property type="component" value="Unassembled WGS sequence"/>
</dbReference>
<dbReference type="Proteomes" id="UP000276741">
    <property type="component" value="Chromosome"/>
</dbReference>
<evidence type="ECO:0000256" key="3">
    <source>
        <dbReference type="SAM" id="MobiDB-lite"/>
    </source>
</evidence>
<evidence type="ECO:0000256" key="2">
    <source>
        <dbReference type="NCBIfam" id="TIGR03094"/>
    </source>
</evidence>
<reference evidence="8" key="2">
    <citation type="submission" date="2018-04" db="EMBL/GenBank/DDBJ databases">
        <title>Complete genome sequence of Sulfodiicoccus acidiphilus strain HS-1.</title>
        <authorList>
            <person name="Sakai H.D."/>
            <person name="Kurosawa N."/>
        </authorList>
    </citation>
    <scope>NUCLEOTIDE SEQUENCE [LARGE SCALE GENOMIC DNA]</scope>
    <source>
        <strain evidence="8">HS-1</strain>
    </source>
</reference>
<evidence type="ECO:0000256" key="4">
    <source>
        <dbReference type="SAM" id="Phobius"/>
    </source>
</evidence>
<feature type="compositionally biased region" description="Polar residues" evidence="3">
    <location>
        <begin position="42"/>
        <end position="62"/>
    </location>
</feature>
<evidence type="ECO:0000259" key="5">
    <source>
        <dbReference type="Pfam" id="PF06525"/>
    </source>
</evidence>
<keyword evidence="4" id="KW-0812">Transmembrane</keyword>
<feature type="transmembrane region" description="Helical" evidence="4">
    <location>
        <begin position="6"/>
        <end position="28"/>
    </location>
</feature>
<evidence type="ECO:0000313" key="8">
    <source>
        <dbReference type="Proteomes" id="UP000276741"/>
    </source>
</evidence>
<dbReference type="RefSeq" id="WP_126449094.1">
    <property type="nucleotide sequence ID" value="NZ_AP018553.1"/>
</dbReference>
<keyword evidence="8" id="KW-1185">Reference proteome</keyword>
<gene>
    <name evidence="7" type="ORF">GCM10007116_15540</name>
    <name evidence="6" type="ORF">HS1genome_0159</name>
</gene>
<name>A0A348B0R8_9CREN</name>
<keyword evidence="4" id="KW-0472">Membrane</keyword>
<dbReference type="InterPro" id="IPR033138">
    <property type="entry name" value="Cu_oxidase_CS"/>
</dbReference>
<dbReference type="EMBL" id="AP018553">
    <property type="protein sequence ID" value="BBD71770.1"/>
    <property type="molecule type" value="Genomic_DNA"/>
</dbReference>
<dbReference type="InterPro" id="IPR049544">
    <property type="entry name" value="SoxE-like_C"/>
</dbReference>
<proteinExistence type="predicted"/>
<dbReference type="Gene3D" id="2.60.40.420">
    <property type="entry name" value="Cupredoxins - blue copper proteins"/>
    <property type="match status" value="1"/>
</dbReference>
<reference evidence="7" key="1">
    <citation type="journal article" date="2014" name="Int. J. Syst. Evol. Microbiol.">
        <title>Complete genome sequence of Corynebacterium casei LMG S-19264T (=DSM 44701T), isolated from a smear-ripened cheese.</title>
        <authorList>
            <consortium name="US DOE Joint Genome Institute (JGI-PGF)"/>
            <person name="Walter F."/>
            <person name="Albersmeier A."/>
            <person name="Kalinowski J."/>
            <person name="Ruckert C."/>
        </authorList>
    </citation>
    <scope>NUCLEOTIDE SEQUENCE</scope>
    <source>
        <strain evidence="7">JCM 31740</strain>
    </source>
</reference>
<dbReference type="KEGG" id="sacd:HS1genome_0159"/>
<evidence type="ECO:0000256" key="1">
    <source>
        <dbReference type="ARBA" id="ARBA00022723"/>
    </source>
</evidence>
<dbReference type="GeneID" id="38665650"/>
<evidence type="ECO:0000313" key="7">
    <source>
        <dbReference type="EMBL" id="GGT99113.1"/>
    </source>
</evidence>
<sequence length="214" mass="22524">MSKGLSSFVIIAIVVVVVLAAVGGALIVSHMHGSGTIPSPKPQNTTNSNTTAKNVSSPSSNLTISVPGTPLPYSKATNTVYITLIAEDISQPFNLNGTSDGKMVIYVPTGANLNITFVNEQSLPHNLNLVMNNTPIPNSADIGLNGKILFQLGTNMSSYQYSGIMNGQSVNGVYKDIQAGYYWLCCGIDTHAESGMWIVVVASSNVSAPYVIVN</sequence>
<keyword evidence="4" id="KW-1133">Transmembrane helix</keyword>
<organism evidence="6 8">
    <name type="scientific">Sulfodiicoccus acidiphilus</name>
    <dbReference type="NCBI Taxonomy" id="1670455"/>
    <lineage>
        <taxon>Archaea</taxon>
        <taxon>Thermoproteota</taxon>
        <taxon>Thermoprotei</taxon>
        <taxon>Sulfolobales</taxon>
        <taxon>Sulfolobaceae</taxon>
        <taxon>Sulfodiicoccus</taxon>
    </lineage>
</organism>
<dbReference type="PROSITE" id="PS00079">
    <property type="entry name" value="MULTICOPPER_OXIDASE1"/>
    <property type="match status" value="1"/>
</dbReference>
<feature type="region of interest" description="Disordered" evidence="3">
    <location>
        <begin position="33"/>
        <end position="62"/>
    </location>
</feature>
<evidence type="ECO:0000313" key="6">
    <source>
        <dbReference type="EMBL" id="BBD71770.1"/>
    </source>
</evidence>
<keyword evidence="1" id="KW-0479">Metal-binding</keyword>
<dbReference type="AlphaFoldDB" id="A0A348B0R8"/>
<dbReference type="EMBL" id="BMQS01000014">
    <property type="protein sequence ID" value="GGT99113.1"/>
    <property type="molecule type" value="Genomic_DNA"/>
</dbReference>
<dbReference type="Pfam" id="PF06525">
    <property type="entry name" value="SoxE"/>
    <property type="match status" value="1"/>
</dbReference>
<feature type="domain" description="Sulfocyanin-like C-terminal" evidence="5">
    <location>
        <begin position="70"/>
        <end position="212"/>
    </location>
</feature>
<dbReference type="SUPFAM" id="SSF49503">
    <property type="entry name" value="Cupredoxins"/>
    <property type="match status" value="1"/>
</dbReference>
<accession>A0A348B0R8</accession>
<dbReference type="InterPro" id="IPR010532">
    <property type="entry name" value="SoxE"/>
</dbReference>
<protein>
    <recommendedName>
        <fullName evidence="2">Sulfocyanin</fullName>
    </recommendedName>
</protein>
<reference evidence="7" key="4">
    <citation type="submission" date="2020-09" db="EMBL/GenBank/DDBJ databases">
        <authorList>
            <person name="Sun Q."/>
            <person name="Ohkuma M."/>
        </authorList>
    </citation>
    <scope>NUCLEOTIDE SEQUENCE</scope>
    <source>
        <strain evidence="7">JCM 31740</strain>
    </source>
</reference>
<reference evidence="6" key="3">
    <citation type="journal article" date="2019" name="BMC Res. Notes">
        <title>Complete genome sequence of the Sulfodiicoccus acidiphilus strain HS-1T, the first crenarchaeon that lacks polB3, isolated from an acidic hot spring in Ohwaku-dani, Hakone, Japan.</title>
        <authorList>
            <person name="Sakai H.D."/>
            <person name="Kurosawa N."/>
        </authorList>
    </citation>
    <scope>NUCLEOTIDE SEQUENCE</scope>
    <source>
        <strain evidence="6">HS-1</strain>
    </source>
</reference>
<dbReference type="NCBIfam" id="TIGR03094">
    <property type="entry name" value="sulfo_cyanin"/>
    <property type="match status" value="1"/>
</dbReference>
<dbReference type="GO" id="GO:0005507">
    <property type="term" value="F:copper ion binding"/>
    <property type="evidence" value="ECO:0007669"/>
    <property type="project" value="UniProtKB-UniRule"/>
</dbReference>